<reference evidence="1 2" key="1">
    <citation type="submission" date="2014-09" db="EMBL/GenBank/DDBJ databases">
        <title>Sporocytophaga myxococcoides PG-01 genome sequencing.</title>
        <authorList>
            <person name="Liu L."/>
            <person name="Gao P.J."/>
            <person name="Chen G.J."/>
            <person name="Wang L.S."/>
        </authorList>
    </citation>
    <scope>NUCLEOTIDE SEQUENCE [LARGE SCALE GENOMIC DNA]</scope>
    <source>
        <strain evidence="1 2">PG-01</strain>
    </source>
</reference>
<dbReference type="PANTHER" id="PTHR10704:SF44">
    <property type="entry name" value="LD35051P-RELATED"/>
    <property type="match status" value="1"/>
</dbReference>
<evidence type="ECO:0008006" key="3">
    <source>
        <dbReference type="Google" id="ProtNLM"/>
    </source>
</evidence>
<accession>A0A098LCR9</accession>
<dbReference type="AlphaFoldDB" id="A0A098LCR9"/>
<dbReference type="Proteomes" id="UP000030185">
    <property type="component" value="Unassembled WGS sequence"/>
</dbReference>
<dbReference type="GO" id="GO:0001517">
    <property type="term" value="F:N-acetylglucosamine 6-O-sulfotransferase activity"/>
    <property type="evidence" value="ECO:0007669"/>
    <property type="project" value="TreeGrafter"/>
</dbReference>
<dbReference type="STRING" id="153721.MYP_1251"/>
<dbReference type="eggNOG" id="COG0615">
    <property type="taxonomic scope" value="Bacteria"/>
</dbReference>
<dbReference type="GO" id="GO:0006044">
    <property type="term" value="P:N-acetylglucosamine metabolic process"/>
    <property type="evidence" value="ECO:0007669"/>
    <property type="project" value="TreeGrafter"/>
</dbReference>
<dbReference type="Pfam" id="PF13469">
    <property type="entry name" value="Sulfotransfer_3"/>
    <property type="match status" value="1"/>
</dbReference>
<proteinExistence type="predicted"/>
<dbReference type="EMBL" id="BBLT01000002">
    <property type="protein sequence ID" value="GAL84023.1"/>
    <property type="molecule type" value="Genomic_DNA"/>
</dbReference>
<dbReference type="PANTHER" id="PTHR10704">
    <property type="entry name" value="CARBOHYDRATE SULFOTRANSFERASE"/>
    <property type="match status" value="1"/>
</dbReference>
<protein>
    <recommendedName>
        <fullName evidence="3">Sulfotransferase</fullName>
    </recommendedName>
</protein>
<comment type="caution">
    <text evidence="1">The sequence shown here is derived from an EMBL/GenBank/DDBJ whole genome shotgun (WGS) entry which is preliminary data.</text>
</comment>
<gene>
    <name evidence="1" type="ORF">MYP_1251</name>
</gene>
<organism evidence="1 2">
    <name type="scientific">Sporocytophaga myxococcoides</name>
    <dbReference type="NCBI Taxonomy" id="153721"/>
    <lineage>
        <taxon>Bacteria</taxon>
        <taxon>Pseudomonadati</taxon>
        <taxon>Bacteroidota</taxon>
        <taxon>Cytophagia</taxon>
        <taxon>Cytophagales</taxon>
        <taxon>Cytophagaceae</taxon>
        <taxon>Sporocytophaga</taxon>
    </lineage>
</organism>
<dbReference type="InterPro" id="IPR051135">
    <property type="entry name" value="Gal/GlcNAc/GalNAc_ST"/>
</dbReference>
<dbReference type="GO" id="GO:0006790">
    <property type="term" value="P:sulfur compound metabolic process"/>
    <property type="evidence" value="ECO:0007669"/>
    <property type="project" value="TreeGrafter"/>
</dbReference>
<dbReference type="RefSeq" id="WP_045459929.1">
    <property type="nucleotide sequence ID" value="NZ_BBLT01000002.1"/>
</dbReference>
<evidence type="ECO:0000313" key="2">
    <source>
        <dbReference type="Proteomes" id="UP000030185"/>
    </source>
</evidence>
<dbReference type="SUPFAM" id="SSF52540">
    <property type="entry name" value="P-loop containing nucleoside triphosphate hydrolases"/>
    <property type="match status" value="1"/>
</dbReference>
<keyword evidence="2" id="KW-1185">Reference proteome</keyword>
<dbReference type="InterPro" id="IPR027417">
    <property type="entry name" value="P-loop_NTPase"/>
</dbReference>
<name>A0A098LCR9_9BACT</name>
<evidence type="ECO:0000313" key="1">
    <source>
        <dbReference type="EMBL" id="GAL84023.1"/>
    </source>
</evidence>
<dbReference type="OrthoDB" id="9777890at2"/>
<sequence>MKFFFVTGLYRSGTTLLEKLLFQHPSVSIAFQPYPSFYHLVKKRFNESQNISSIYPINTRLDNEYFEMQDFIEFLNHYKLNESDKVNSGIESLLHSNNGFIDLFKQLQLAAGKELVTNETIYVGSKEILCEDYIGALLESGIHVIHIVRDPRDVLCSAALGKEYTGKTRPLLYTIRMWRKSVAFRIQYSEHPLFYSVRYEDLVKAPQSVLKELTGFLNVQEIELQPKLMDQQGNIWRGNSSFGESELISSSSIGKYKEILDTNSISFVNSLCAPELKYLDYECEDIKDLKEVFGGFKEPFPIHHDLFQQDYSVSETNQTMEIKRTGLLKADGISLKEIEKYYQFELVYKILKKHAV</sequence>
<dbReference type="Gene3D" id="3.40.50.300">
    <property type="entry name" value="P-loop containing nucleotide triphosphate hydrolases"/>
    <property type="match status" value="1"/>
</dbReference>